<dbReference type="PANTHER" id="PTHR13457">
    <property type="entry name" value="BAP28"/>
    <property type="match status" value="1"/>
</dbReference>
<evidence type="ECO:0000256" key="5">
    <source>
        <dbReference type="ARBA" id="ARBA00023242"/>
    </source>
</evidence>
<dbReference type="InterPro" id="IPR011989">
    <property type="entry name" value="ARM-like"/>
</dbReference>
<dbReference type="SMART" id="SM01036">
    <property type="entry name" value="BP28CT"/>
    <property type="match status" value="1"/>
</dbReference>
<evidence type="ECO:0000313" key="10">
    <source>
        <dbReference type="EMBL" id="CAH3036355.1"/>
    </source>
</evidence>
<feature type="region of interest" description="Disordered" evidence="8">
    <location>
        <begin position="1196"/>
        <end position="1219"/>
    </location>
</feature>
<gene>
    <name evidence="10" type="ORF">PLOB_00030927</name>
</gene>
<dbReference type="Pfam" id="PF23243">
    <property type="entry name" value="HEAT_HEATR1"/>
    <property type="match status" value="1"/>
</dbReference>
<evidence type="ECO:0000256" key="3">
    <source>
        <dbReference type="ARBA" id="ARBA00022517"/>
    </source>
</evidence>
<evidence type="ECO:0000259" key="9">
    <source>
        <dbReference type="SMART" id="SM01036"/>
    </source>
</evidence>
<comment type="function">
    <text evidence="7">Involved in nucleolar processing of pre-18S ribosomal RNA.</text>
</comment>
<reference evidence="10 11" key="1">
    <citation type="submission" date="2022-05" db="EMBL/GenBank/DDBJ databases">
        <authorList>
            <consortium name="Genoscope - CEA"/>
            <person name="William W."/>
        </authorList>
    </citation>
    <scope>NUCLEOTIDE SEQUENCE [LARGE SCALE GENOMIC DNA]</scope>
</reference>
<keyword evidence="4 7" id="KW-0698">rRNA processing</keyword>
<evidence type="ECO:0000256" key="7">
    <source>
        <dbReference type="RuleBase" id="RU367065"/>
    </source>
</evidence>
<evidence type="ECO:0000256" key="2">
    <source>
        <dbReference type="ARBA" id="ARBA00010559"/>
    </source>
</evidence>
<dbReference type="InterPro" id="IPR040191">
    <property type="entry name" value="UTP10"/>
</dbReference>
<dbReference type="SUPFAM" id="SSF48371">
    <property type="entry name" value="ARM repeat"/>
    <property type="match status" value="2"/>
</dbReference>
<evidence type="ECO:0000256" key="4">
    <source>
        <dbReference type="ARBA" id="ARBA00022552"/>
    </source>
</evidence>
<comment type="caution">
    <text evidence="10">The sequence shown here is derived from an EMBL/GenBank/DDBJ whole genome shotgun (WGS) entry which is preliminary data.</text>
</comment>
<sequence length="2175" mass="243422">MSSLARQLQQLQIPGSLPSAAAKTSKKASLLFDAKEAADIDNETIFSIALNGLEELKVIEPGFSTFDNSLFGDASKSLERTLQSKEVNEKLDQHITKFLKYLSPYFLLKPAHKVLEWLIRRYQIHVYNVDSLVSCILPFHETNIFARVLQLLAIKDPHSRWNWLRPIQKAGVPLSKTAFLQHCISDSSFLSLVCDMVTEGIKLKIPLSSSRVLITFYTTTVVGVLDMMPSVTEKFITHLLPYLLQGLGSRISDLLASSYMITAQLCFKCNMEETLVKSLTESICKNLKPSLAVEGLACLTYICQSQGIKKLSKRSFKALLKQSNLVKTFHQLSSTHVITPLLEVIIPQMVSAGIKNELSEEHADSTSESLLEITMELLKNIDFEKESVILVGRALLEEYCYACETLGGNKIEINKLNDKVKDIVQTLERRYPTELEKAIEGHLGSLRGKEDTPEGGAGGIAAQSSVWTMELVSMALTGVQSQVIPDSNTTLVLSLHHPQAQMREFAVKRLGDLLEGKEGVPEDKQFVTESLLSRLQDDDPAVVTCVLKLGKLLADNLPGSQFVQEVLKLLNKRSSDWDEVKEEALLLLVGDWIKSADSTLADSILFGLLPYFFLYRHSHMTAVRLSVTVSKSVLAAQHPLLFGMKDFVKKKEWKRCGKSSDVDSLALANSLLFHWLGENLMRLKDKKLLETVQSMMSHAQGLEEESLFHPLLKCLLSQVVSMTTGQPLKETLCHIIAEFILRDLWKVARFQGNYDTPESDVSEQDGSGSVPLPLLTSLVKFLGKRSTKRLNHAIGAIILQLCSNLLKNLPSKSAASSGHWWSSECTSDDEGFYTKLLVSLFEVVAFGSGTSTSHQMQFKKLLKEIFEFQLADKVVLLKFLGHLWCKPPNRGEESVSALLQVQSLHIANVCLSSVSGKTVKELIKATCTVIPSLIVPLCSPVSSVRKSAIACIKTLNSKLPQGSQAVTIAALVRVLTENAEELAADPEQLPKVFGEFFKPLLPHDKPRPKDSAEIRVAKNTLKYLLQHLVSSDMPSYVRRIILSSLRKVDTQDILHSLLPLLETLLQKCSDNTSALTEDESIVLQLIVQKYTTHTATLLQLESSPWELLLRVMSLTTSMCPRHPPPIMTVLGQVSNRFFQALPAEELRQHLFKTLVDTLFETKDITVGNAVKNTILKLTLTADLITEEILKLNTDNENKPKKKKVKRSQQQQKDEENETNNQLQRVTVILELLQHKINIEEPHRLLLTLFGTLTRCVELDHSQVASEYIMQLVFSLINNICDKLSGADVVPEDQFDVELIVQCIRSSESPQTHNQALLLLATAAKFFPEKVLHNVMPIFTFMGASVVRKDDSYSFEVITKTLDTVIPALIQAGEKHQLPQLTKKGGISLDDIVAMLIRVFVDASPHIPEHRQLPLFTHLISTLGSLQFLHTAVLLLLERHVVHGASSPDGDKQVGIKNPLGVEFCLSLCHNFDSHVQVEAMLKLLQFIDQLPLEKPEVRHKPRMSRKSASTFLAVIPLFDVDKHSAKHLRQFKYTCLTLIPSLLDSEDFVSKVHEEGEILNTLFLRLLEDTLNFMTKVAQHSERTPHDASGKFWKAMLHKTYEIVDKVNLLLPSSVFFDVIKKLLHSSSSTVRRKAMELLNSKLSQYAGSISEDQVGILLNLVAELLVISRGTGESEESIINRQTALYSLKLLSRLLAKDHPSPFKEVMSTSIEVFSSKDANVQVASSALLCAAEVISGLQVHAIPFLPQLMPSVLKLMKRTEKERNSLLTLCCATTLHKTTEALPHFLSPYLVDLLIQATNPSLTEGQVTESLEEQAEVTKQSSLDLQLKDRLIALRKELSSNISPRVLISAVTECYHKVVIKHKVCVVSLMSLLADCVSGMTKEDIKTHQSNLFSLFLEVLDFRVQHNQEDDDDLVDKTEGRVIEAFLCLVVKLSEVSFRPMFLRLIDWATRSSSSKERLLVFYRLCDSVAAKLKGLFVLFAGYLVKNCASFLDAANISKTEEGIFPDVSKNRGTHLTCLLLNYLLDCLHKCLLYDNHGFLDGDRFQCLMQPLVDQTENPLGGEAEFKQRLTNHLVPCLSQFAVAAGNDALWKPLNYQVLLKTRHKSAQVRFAALKVLEGIHARLGEDFMVLLPETIPFLAELMEDECFEVEQQCQHLISEIERVLGEPLQKYF</sequence>
<keyword evidence="3 7" id="KW-0690">Ribosome biogenesis</keyword>
<protein>
    <recommendedName>
        <fullName evidence="7">HEAT repeat-containing protein 1</fullName>
    </recommendedName>
</protein>
<keyword evidence="6 7" id="KW-0687">Ribonucleoprotein</keyword>
<dbReference type="PANTHER" id="PTHR13457:SF1">
    <property type="entry name" value="HEAT REPEAT-CONTAINING PROTEIN 1"/>
    <property type="match status" value="1"/>
</dbReference>
<accession>A0ABN8MZ36</accession>
<feature type="domain" description="BP28 C-terminal" evidence="9">
    <location>
        <begin position="1884"/>
        <end position="2041"/>
    </location>
</feature>
<name>A0ABN8MZ36_9CNID</name>
<dbReference type="InterPro" id="IPR012954">
    <property type="entry name" value="BP28_C_dom"/>
</dbReference>
<proteinExistence type="inferred from homology"/>
<organism evidence="10 11">
    <name type="scientific">Porites lobata</name>
    <dbReference type="NCBI Taxonomy" id="104759"/>
    <lineage>
        <taxon>Eukaryota</taxon>
        <taxon>Metazoa</taxon>
        <taxon>Cnidaria</taxon>
        <taxon>Anthozoa</taxon>
        <taxon>Hexacorallia</taxon>
        <taxon>Scleractinia</taxon>
        <taxon>Fungiina</taxon>
        <taxon>Poritidae</taxon>
        <taxon>Porites</taxon>
    </lineage>
</organism>
<keyword evidence="11" id="KW-1185">Reference proteome</keyword>
<dbReference type="Pfam" id="PF12397">
    <property type="entry name" value="U3snoRNP10"/>
    <property type="match status" value="1"/>
</dbReference>
<dbReference type="EMBL" id="CALNXK010000004">
    <property type="protein sequence ID" value="CAH3036355.1"/>
    <property type="molecule type" value="Genomic_DNA"/>
</dbReference>
<evidence type="ECO:0000256" key="8">
    <source>
        <dbReference type="SAM" id="MobiDB-lite"/>
    </source>
</evidence>
<comment type="similarity">
    <text evidence="2 7">Belongs to the HEATR1/UTP10 family.</text>
</comment>
<dbReference type="Pfam" id="PF08146">
    <property type="entry name" value="BP28CT"/>
    <property type="match status" value="1"/>
</dbReference>
<dbReference type="InterPro" id="IPR056473">
    <property type="entry name" value="HEAT_Utp10/HEAT1"/>
</dbReference>
<dbReference type="Proteomes" id="UP001159405">
    <property type="component" value="Unassembled WGS sequence"/>
</dbReference>
<evidence type="ECO:0000313" key="11">
    <source>
        <dbReference type="Proteomes" id="UP001159405"/>
    </source>
</evidence>
<evidence type="ECO:0000256" key="1">
    <source>
        <dbReference type="ARBA" id="ARBA00004604"/>
    </source>
</evidence>
<dbReference type="InterPro" id="IPR022125">
    <property type="entry name" value="U3snoRNP10_N"/>
</dbReference>
<evidence type="ECO:0000256" key="6">
    <source>
        <dbReference type="ARBA" id="ARBA00023274"/>
    </source>
</evidence>
<dbReference type="InterPro" id="IPR016024">
    <property type="entry name" value="ARM-type_fold"/>
</dbReference>
<keyword evidence="5 7" id="KW-0539">Nucleus</keyword>
<comment type="subcellular location">
    <subcellularLocation>
        <location evidence="1 7">Nucleus</location>
        <location evidence="1 7">Nucleolus</location>
    </subcellularLocation>
</comment>
<dbReference type="Gene3D" id="1.25.10.10">
    <property type="entry name" value="Leucine-rich Repeat Variant"/>
    <property type="match status" value="4"/>
</dbReference>